<evidence type="ECO:0000256" key="5">
    <source>
        <dbReference type="ARBA" id="ARBA00022683"/>
    </source>
</evidence>
<dbReference type="SUPFAM" id="SSF52794">
    <property type="entry name" value="PTS system IIB component-like"/>
    <property type="match status" value="1"/>
</dbReference>
<keyword evidence="4" id="KW-0808">Transferase</keyword>
<dbReference type="AlphaFoldDB" id="A0A317Z4R5"/>
<sequence>MARDALKKQAEEMGINIKVETNGASGIKNRLTQEDIERATGVIVAADVHVETNRFNGKNVVQVPVADGIKRPESLINTALDTTRRPFVADNRQNTNDEDEKLSVGKAIYKHLMNGVSNMLPLVIAGGILMAIV</sequence>
<evidence type="ECO:0000256" key="1">
    <source>
        <dbReference type="ARBA" id="ARBA00022448"/>
    </source>
</evidence>
<protein>
    <submittedName>
        <fullName evidence="8">PTS fructose transporter subunit IIC</fullName>
    </submittedName>
</protein>
<dbReference type="Pfam" id="PF02302">
    <property type="entry name" value="PTS_IIB"/>
    <property type="match status" value="1"/>
</dbReference>
<keyword evidence="3" id="KW-0762">Sugar transport</keyword>
<feature type="transmembrane region" description="Helical" evidence="6">
    <location>
        <begin position="112"/>
        <end position="132"/>
    </location>
</feature>
<keyword evidence="5" id="KW-0598">Phosphotransferase system</keyword>
<dbReference type="Proteomes" id="UP000246351">
    <property type="component" value="Unassembled WGS sequence"/>
</dbReference>
<dbReference type="GO" id="GO:0009401">
    <property type="term" value="P:phosphoenolpyruvate-dependent sugar phosphotransferase system"/>
    <property type="evidence" value="ECO:0007669"/>
    <property type="project" value="UniProtKB-KW"/>
</dbReference>
<keyword evidence="6" id="KW-1133">Transmembrane helix</keyword>
<dbReference type="InterPro" id="IPR050864">
    <property type="entry name" value="Bacterial_PTS_Sugar_Transport"/>
</dbReference>
<evidence type="ECO:0000256" key="3">
    <source>
        <dbReference type="ARBA" id="ARBA00022597"/>
    </source>
</evidence>
<dbReference type="InterPro" id="IPR013011">
    <property type="entry name" value="PTS_EIIB_2"/>
</dbReference>
<dbReference type="CDD" id="cd05569">
    <property type="entry name" value="PTS_IIB_fructose"/>
    <property type="match status" value="1"/>
</dbReference>
<dbReference type="GO" id="GO:0022877">
    <property type="term" value="F:protein-N(PI)-phosphohistidine-fructose phosphotransferase system transporter activity"/>
    <property type="evidence" value="ECO:0007669"/>
    <property type="project" value="InterPro"/>
</dbReference>
<evidence type="ECO:0000256" key="4">
    <source>
        <dbReference type="ARBA" id="ARBA00022679"/>
    </source>
</evidence>
<comment type="caution">
    <text evidence="8">The sequence shown here is derived from an EMBL/GenBank/DDBJ whole genome shotgun (WGS) entry which is preliminary data.</text>
</comment>
<accession>A0A317Z4R5</accession>
<keyword evidence="6" id="KW-0472">Membrane</keyword>
<evidence type="ECO:0000256" key="6">
    <source>
        <dbReference type="SAM" id="Phobius"/>
    </source>
</evidence>
<dbReference type="GO" id="GO:0005886">
    <property type="term" value="C:plasma membrane"/>
    <property type="evidence" value="ECO:0007669"/>
    <property type="project" value="TreeGrafter"/>
</dbReference>
<keyword evidence="1" id="KW-0813">Transport</keyword>
<feature type="non-terminal residue" evidence="8">
    <location>
        <position position="1"/>
    </location>
</feature>
<evidence type="ECO:0000259" key="7">
    <source>
        <dbReference type="PROSITE" id="PS51099"/>
    </source>
</evidence>
<dbReference type="EMBL" id="QEIV01001588">
    <property type="protein sequence ID" value="PWZ95807.1"/>
    <property type="molecule type" value="Genomic_DNA"/>
</dbReference>
<organism evidence="8 9">
    <name type="scientific">Staphylococcus pseudintermedius</name>
    <dbReference type="NCBI Taxonomy" id="283734"/>
    <lineage>
        <taxon>Bacteria</taxon>
        <taxon>Bacillati</taxon>
        <taxon>Bacillota</taxon>
        <taxon>Bacilli</taxon>
        <taxon>Bacillales</taxon>
        <taxon>Staphylococcaceae</taxon>
        <taxon>Staphylococcus</taxon>
        <taxon>Staphylococcus intermedius group</taxon>
    </lineage>
</organism>
<dbReference type="InterPro" id="IPR036095">
    <property type="entry name" value="PTS_EIIB-like_sf"/>
</dbReference>
<keyword evidence="2" id="KW-0597">Phosphoprotein</keyword>
<feature type="domain" description="PTS EIIB type-2" evidence="7">
    <location>
        <begin position="1"/>
        <end position="81"/>
    </location>
</feature>
<dbReference type="Gene3D" id="3.40.50.2300">
    <property type="match status" value="1"/>
</dbReference>
<name>A0A317Z4R5_STAPS</name>
<reference evidence="8 9" key="1">
    <citation type="journal article" date="2018" name="Vet. Microbiol.">
        <title>Clonal diversity and geographic distribution of methicillin-resistant Staphylococcus pseudintermedius from Australian animals: Discovery of novel sequence types.</title>
        <authorList>
            <person name="Worthing K.A."/>
            <person name="Abraham S."/>
            <person name="Coombs G.W."/>
            <person name="Pang S."/>
            <person name="Saputra S."/>
            <person name="Jordan D."/>
            <person name="Trott D.J."/>
            <person name="Norris J.M."/>
        </authorList>
    </citation>
    <scope>NUCLEOTIDE SEQUENCE [LARGE SCALE GENOMIC DNA]</scope>
    <source>
        <strain evidence="8 9">ST71 3</strain>
    </source>
</reference>
<evidence type="ECO:0000313" key="8">
    <source>
        <dbReference type="EMBL" id="PWZ95807.1"/>
    </source>
</evidence>
<evidence type="ECO:0000256" key="2">
    <source>
        <dbReference type="ARBA" id="ARBA00022553"/>
    </source>
</evidence>
<dbReference type="GO" id="GO:0090563">
    <property type="term" value="F:protein-phosphocysteine-sugar phosphotransferase activity"/>
    <property type="evidence" value="ECO:0007669"/>
    <property type="project" value="TreeGrafter"/>
</dbReference>
<dbReference type="PANTHER" id="PTHR30505">
    <property type="entry name" value="FRUCTOSE-LIKE PERMEASE"/>
    <property type="match status" value="1"/>
</dbReference>
<dbReference type="PANTHER" id="PTHR30505:SF28">
    <property type="entry name" value="PTS SYSTEM 2-O-ALPHA-MANNOSYL-D-GLYCERATE-SPECIFIC EIIABC COMPONENT"/>
    <property type="match status" value="1"/>
</dbReference>
<dbReference type="InterPro" id="IPR003501">
    <property type="entry name" value="PTS_EIIB_2/3"/>
</dbReference>
<evidence type="ECO:0000313" key="9">
    <source>
        <dbReference type="Proteomes" id="UP000246351"/>
    </source>
</evidence>
<dbReference type="PROSITE" id="PS51099">
    <property type="entry name" value="PTS_EIIB_TYPE_2"/>
    <property type="match status" value="1"/>
</dbReference>
<proteinExistence type="predicted"/>
<dbReference type="STRING" id="937773.SPSINT_0414"/>
<keyword evidence="6" id="KW-0812">Transmembrane</keyword>
<feature type="non-terminal residue" evidence="8">
    <location>
        <position position="133"/>
    </location>
</feature>
<gene>
    <name evidence="8" type="ORF">DD924_14895</name>
</gene>
<dbReference type="InterPro" id="IPR003353">
    <property type="entry name" value="PTS_IIB_fruc"/>
</dbReference>